<reference evidence="1" key="1">
    <citation type="submission" date="2020-09" db="EMBL/GenBank/DDBJ databases">
        <title>Iningainema tapete sp. nov. (Scytonemataceae, Cyanobacteria) from greenhouses in central Florida (USA) produces two types of nodularin with biosynthetic potential for microcystin-LR and anabaenopeptins.</title>
        <authorList>
            <person name="Berthold D.E."/>
            <person name="Lefler F.W."/>
            <person name="Huang I.-S."/>
            <person name="Abdulla H."/>
            <person name="Zimba P.V."/>
            <person name="Laughinghouse H.D. IV."/>
        </authorList>
    </citation>
    <scope>NUCLEOTIDE SEQUENCE</scope>
    <source>
        <strain evidence="1">BLCCT55</strain>
    </source>
</reference>
<name>A0A8J7BZJ3_9CYAN</name>
<dbReference type="EMBL" id="JACXAE010000118">
    <property type="protein sequence ID" value="MBD2777797.1"/>
    <property type="molecule type" value="Genomic_DNA"/>
</dbReference>
<dbReference type="NCBIfam" id="NF045598">
    <property type="entry name" value="asr1405_asl0597"/>
    <property type="match status" value="1"/>
</dbReference>
<keyword evidence="2" id="KW-1185">Reference proteome</keyword>
<dbReference type="Proteomes" id="UP000629098">
    <property type="component" value="Unassembled WGS sequence"/>
</dbReference>
<dbReference type="InterPro" id="IPR054637">
    <property type="entry name" value="Asr1405_Asl0597-like"/>
</dbReference>
<gene>
    <name evidence="1" type="ORF">ICL16_38585</name>
</gene>
<sequence>MLQSSSHCSDHILHIPVSDRWQIYQRLQELTIQCKCHKDGSLRVQVNNCLTAILVRSAVMQFTAPRQELVCWLERCWQL</sequence>
<evidence type="ECO:0000313" key="1">
    <source>
        <dbReference type="EMBL" id="MBD2777797.1"/>
    </source>
</evidence>
<organism evidence="1 2">
    <name type="scientific">Iningainema tapete BLCC-T55</name>
    <dbReference type="NCBI Taxonomy" id="2748662"/>
    <lineage>
        <taxon>Bacteria</taxon>
        <taxon>Bacillati</taxon>
        <taxon>Cyanobacteriota</taxon>
        <taxon>Cyanophyceae</taxon>
        <taxon>Nostocales</taxon>
        <taxon>Scytonemataceae</taxon>
        <taxon>Iningainema tapete</taxon>
    </lineage>
</organism>
<dbReference type="AlphaFoldDB" id="A0A8J7BZJ3"/>
<proteinExistence type="predicted"/>
<comment type="caution">
    <text evidence="1">The sequence shown here is derived from an EMBL/GenBank/DDBJ whole genome shotgun (WGS) entry which is preliminary data.</text>
</comment>
<protein>
    <submittedName>
        <fullName evidence="1">Uncharacterized protein</fullName>
    </submittedName>
</protein>
<evidence type="ECO:0000313" key="2">
    <source>
        <dbReference type="Proteomes" id="UP000629098"/>
    </source>
</evidence>
<accession>A0A8J7BZJ3</accession>
<dbReference type="RefSeq" id="WP_190836861.1">
    <property type="nucleotide sequence ID" value="NZ_CAWPPI010000118.1"/>
</dbReference>